<gene>
    <name evidence="4" type="ORF">CB5_LOCUS27399</name>
</gene>
<feature type="transmembrane region" description="Helical" evidence="1">
    <location>
        <begin position="54"/>
        <end position="77"/>
    </location>
</feature>
<protein>
    <recommendedName>
        <fullName evidence="3">Reverse transcriptase Ty1/copia-type domain-containing protein</fullName>
    </recommendedName>
</protein>
<dbReference type="InterPro" id="IPR013103">
    <property type="entry name" value="RVT_2"/>
</dbReference>
<feature type="chain" id="PRO_5027875734" description="Reverse transcriptase Ty1/copia-type domain-containing protein" evidence="2">
    <location>
        <begin position="24"/>
        <end position="339"/>
    </location>
</feature>
<keyword evidence="2" id="KW-0732">Signal</keyword>
<keyword evidence="1" id="KW-0812">Transmembrane</keyword>
<evidence type="ECO:0000259" key="3">
    <source>
        <dbReference type="Pfam" id="PF07727"/>
    </source>
</evidence>
<proteinExistence type="predicted"/>
<dbReference type="SUPFAM" id="SSF56672">
    <property type="entry name" value="DNA/RNA polymerases"/>
    <property type="match status" value="1"/>
</dbReference>
<dbReference type="InterPro" id="IPR043502">
    <property type="entry name" value="DNA/RNA_pol_sf"/>
</dbReference>
<organism evidence="4">
    <name type="scientific">Ananas comosus var. bracteatus</name>
    <name type="common">red pineapple</name>
    <dbReference type="NCBI Taxonomy" id="296719"/>
    <lineage>
        <taxon>Eukaryota</taxon>
        <taxon>Viridiplantae</taxon>
        <taxon>Streptophyta</taxon>
        <taxon>Embryophyta</taxon>
        <taxon>Tracheophyta</taxon>
        <taxon>Spermatophyta</taxon>
        <taxon>Magnoliopsida</taxon>
        <taxon>Liliopsida</taxon>
        <taxon>Poales</taxon>
        <taxon>Bromeliaceae</taxon>
        <taxon>Bromelioideae</taxon>
        <taxon>Ananas</taxon>
    </lineage>
</organism>
<reference evidence="4" key="1">
    <citation type="submission" date="2020-07" db="EMBL/GenBank/DDBJ databases">
        <authorList>
            <person name="Lin J."/>
        </authorList>
    </citation>
    <scope>NUCLEOTIDE SEQUENCE</scope>
</reference>
<dbReference type="AlphaFoldDB" id="A0A6V7QMG4"/>
<sequence>MAKLSLQQQLIAAAAAVAQLAAAAECCCCCCSACSSSQVLLLLLLLLSLEQQQVLLLMLLLMLLLYYCCCCCCSGLARSSSKELLLLLSAATAATPAPATGCYYSCCSCTTTTAAAAALLLLAATATTSISNIQEPRTYRQAVSIPEWRDAMTTELTALHRTGTWELVPLPPGKTPISCKWIYKVKTNSDGSIDRYKARLLARGFSQEYGIDYEETFAPVAKMTSIRILIALAASRSWPLYQLDVKNASYMGIFMKKFLCNHLRVFPIHPVMFVGYGRLYMALNKLPELGDKLWLDGVLFPSPVAFLLQHLLHLFELQSLSLRHKEEYENKSQSRQPTE</sequence>
<accession>A0A6V7QMG4</accession>
<dbReference type="Pfam" id="PF07727">
    <property type="entry name" value="RVT_2"/>
    <property type="match status" value="1"/>
</dbReference>
<feature type="domain" description="Reverse transcriptase Ty1/copia-type" evidence="3">
    <location>
        <begin position="164"/>
        <end position="250"/>
    </location>
</feature>
<dbReference type="EMBL" id="LR862137">
    <property type="protein sequence ID" value="CAD1844188.1"/>
    <property type="molecule type" value="Genomic_DNA"/>
</dbReference>
<feature type="signal peptide" evidence="2">
    <location>
        <begin position="1"/>
        <end position="23"/>
    </location>
</feature>
<name>A0A6V7QMG4_ANACO</name>
<evidence type="ECO:0000256" key="2">
    <source>
        <dbReference type="SAM" id="SignalP"/>
    </source>
</evidence>
<evidence type="ECO:0000313" key="4">
    <source>
        <dbReference type="EMBL" id="CAD1844188.1"/>
    </source>
</evidence>
<keyword evidence="1" id="KW-1133">Transmembrane helix</keyword>
<evidence type="ECO:0000256" key="1">
    <source>
        <dbReference type="SAM" id="Phobius"/>
    </source>
</evidence>
<keyword evidence="1" id="KW-0472">Membrane</keyword>